<dbReference type="Proteomes" id="UP000664218">
    <property type="component" value="Unassembled WGS sequence"/>
</dbReference>
<gene>
    <name evidence="3" type="ORF">J3A84_13130</name>
</gene>
<protein>
    <submittedName>
        <fullName evidence="3">Pilus assembly protein</fullName>
    </submittedName>
</protein>
<evidence type="ECO:0000256" key="1">
    <source>
        <dbReference type="SAM" id="Phobius"/>
    </source>
</evidence>
<dbReference type="RefSeq" id="WP_207600503.1">
    <property type="nucleotide sequence ID" value="NZ_JAFNJU010000011.1"/>
</dbReference>
<evidence type="ECO:0000313" key="4">
    <source>
        <dbReference type="Proteomes" id="UP000664218"/>
    </source>
</evidence>
<accession>A0A939HDJ6</accession>
<name>A0A939HDJ6_9CLOT</name>
<reference evidence="3" key="1">
    <citation type="submission" date="2021-03" db="EMBL/GenBank/DDBJ databases">
        <title>Proteiniclasticum marinus sp. nov., isolated from tidal flat sediment.</title>
        <authorList>
            <person name="Namirimu T."/>
            <person name="Yang J.-A."/>
            <person name="Yang S.-H."/>
            <person name="Kim Y.-J."/>
            <person name="Kwon K.K."/>
        </authorList>
    </citation>
    <scope>NUCLEOTIDE SEQUENCE</scope>
    <source>
        <strain evidence="3">SCR006</strain>
    </source>
</reference>
<feature type="transmembrane region" description="Helical" evidence="1">
    <location>
        <begin position="21"/>
        <end position="40"/>
    </location>
</feature>
<keyword evidence="1" id="KW-0472">Membrane</keyword>
<dbReference type="Pfam" id="PF07811">
    <property type="entry name" value="TadE"/>
    <property type="match status" value="1"/>
</dbReference>
<keyword evidence="4" id="KW-1185">Reference proteome</keyword>
<evidence type="ECO:0000259" key="2">
    <source>
        <dbReference type="Pfam" id="PF07811"/>
    </source>
</evidence>
<dbReference type="AlphaFoldDB" id="A0A939HDJ6"/>
<feature type="domain" description="TadE-like" evidence="2">
    <location>
        <begin position="13"/>
        <end position="55"/>
    </location>
</feature>
<organism evidence="3 4">
    <name type="scientific">Proteiniclasticum aestuarii</name>
    <dbReference type="NCBI Taxonomy" id="2817862"/>
    <lineage>
        <taxon>Bacteria</taxon>
        <taxon>Bacillati</taxon>
        <taxon>Bacillota</taxon>
        <taxon>Clostridia</taxon>
        <taxon>Eubacteriales</taxon>
        <taxon>Clostridiaceae</taxon>
        <taxon>Proteiniclasticum</taxon>
    </lineage>
</organism>
<keyword evidence="1" id="KW-1133">Transmembrane helix</keyword>
<keyword evidence="1" id="KW-0812">Transmembrane</keyword>
<proteinExistence type="predicted"/>
<evidence type="ECO:0000313" key="3">
    <source>
        <dbReference type="EMBL" id="MBO1265976.1"/>
    </source>
</evidence>
<sequence>MYKKLEIHKKEEGQGLVEFALVLPILLLFLLGIIEFGWLFNARISLTSAAREGARVAAVSNINHQAKAEEAVTSSLSGASGVVVTSVGYDSDIDTLNNIRNVIIEVNGQVEPLIGFFVTGPQQMTAKATMRLE</sequence>
<comment type="caution">
    <text evidence="3">The sequence shown here is derived from an EMBL/GenBank/DDBJ whole genome shotgun (WGS) entry which is preliminary data.</text>
</comment>
<dbReference type="EMBL" id="JAFNJU010000011">
    <property type="protein sequence ID" value="MBO1265976.1"/>
    <property type="molecule type" value="Genomic_DNA"/>
</dbReference>
<dbReference type="InterPro" id="IPR012495">
    <property type="entry name" value="TadE-like_dom"/>
</dbReference>